<dbReference type="OrthoDB" id="4483486at2"/>
<gene>
    <name evidence="1" type="ORF">SAMN05216207_1011181</name>
</gene>
<dbReference type="Proteomes" id="UP000199614">
    <property type="component" value="Unassembled WGS sequence"/>
</dbReference>
<protein>
    <recommendedName>
        <fullName evidence="3">Polyketide cyclase / dehydrase and lipid transport</fullName>
    </recommendedName>
</protein>
<accession>A0A1I4XR52</accession>
<name>A0A1I4XR52_PSUAM</name>
<dbReference type="STRING" id="260086.SAMN05216207_1011181"/>
<dbReference type="InterPro" id="IPR023393">
    <property type="entry name" value="START-like_dom_sf"/>
</dbReference>
<dbReference type="EMBL" id="FOUY01000011">
    <property type="protein sequence ID" value="SFN27943.1"/>
    <property type="molecule type" value="Genomic_DNA"/>
</dbReference>
<dbReference type="CDD" id="cd07812">
    <property type="entry name" value="SRPBCC"/>
    <property type="match status" value="1"/>
</dbReference>
<evidence type="ECO:0000313" key="1">
    <source>
        <dbReference type="EMBL" id="SFN27943.1"/>
    </source>
</evidence>
<evidence type="ECO:0000313" key="2">
    <source>
        <dbReference type="Proteomes" id="UP000199614"/>
    </source>
</evidence>
<sequence>MAEVTRRMDARPEDVDRALADGWVFGLWVVGAVHIREVSPDWPHPGAYIRHSVGAWPTMIEDRTEVERYEPRRVLQLLAHAWPLGAARVRLELEPDRDGTLVRMHEDAVSGPGQWVPAPLRTPLLQWRNTESLARLAAIARGRPEKPDPG</sequence>
<evidence type="ECO:0008006" key="3">
    <source>
        <dbReference type="Google" id="ProtNLM"/>
    </source>
</evidence>
<reference evidence="1 2" key="1">
    <citation type="submission" date="2016-10" db="EMBL/GenBank/DDBJ databases">
        <authorList>
            <person name="de Groot N.N."/>
        </authorList>
    </citation>
    <scope>NUCLEOTIDE SEQUENCE [LARGE SCALE GENOMIC DNA]</scope>
    <source>
        <strain evidence="1 2">CGMCC 4.1877</strain>
    </source>
</reference>
<dbReference type="RefSeq" id="WP_093342310.1">
    <property type="nucleotide sequence ID" value="NZ_FOUY01000011.1"/>
</dbReference>
<dbReference type="SUPFAM" id="SSF55961">
    <property type="entry name" value="Bet v1-like"/>
    <property type="match status" value="1"/>
</dbReference>
<keyword evidence="2" id="KW-1185">Reference proteome</keyword>
<dbReference type="Gene3D" id="3.30.530.20">
    <property type="match status" value="1"/>
</dbReference>
<organism evidence="1 2">
    <name type="scientific">Pseudonocardia ammonioxydans</name>
    <dbReference type="NCBI Taxonomy" id="260086"/>
    <lineage>
        <taxon>Bacteria</taxon>
        <taxon>Bacillati</taxon>
        <taxon>Actinomycetota</taxon>
        <taxon>Actinomycetes</taxon>
        <taxon>Pseudonocardiales</taxon>
        <taxon>Pseudonocardiaceae</taxon>
        <taxon>Pseudonocardia</taxon>
    </lineage>
</organism>
<dbReference type="AlphaFoldDB" id="A0A1I4XR52"/>
<proteinExistence type="predicted"/>